<evidence type="ECO:0000256" key="1">
    <source>
        <dbReference type="ARBA" id="ARBA00004141"/>
    </source>
</evidence>
<protein>
    <recommendedName>
        <fullName evidence="10">Mitochondrial carrier protein</fullName>
    </recommendedName>
</protein>
<dbReference type="GO" id="GO:0016020">
    <property type="term" value="C:membrane"/>
    <property type="evidence" value="ECO:0007669"/>
    <property type="project" value="UniProtKB-SubCell"/>
</dbReference>
<evidence type="ECO:0008006" key="10">
    <source>
        <dbReference type="Google" id="ProtNLM"/>
    </source>
</evidence>
<comment type="similarity">
    <text evidence="7">Belongs to the mitochondrial carrier (TC 2.A.29) family.</text>
</comment>
<dbReference type="AlphaFoldDB" id="A0A4D9DGU7"/>
<dbReference type="InterPro" id="IPR023395">
    <property type="entry name" value="MCP_dom_sf"/>
</dbReference>
<feature type="repeat" description="Solcar" evidence="6">
    <location>
        <begin position="227"/>
        <end position="319"/>
    </location>
</feature>
<comment type="caution">
    <text evidence="8">The sequence shown here is derived from an EMBL/GenBank/DDBJ whole genome shotgun (WGS) entry which is preliminary data.</text>
</comment>
<dbReference type="PANTHER" id="PTHR24089">
    <property type="entry name" value="SOLUTE CARRIER FAMILY 25"/>
    <property type="match status" value="1"/>
</dbReference>
<dbReference type="OrthoDB" id="270584at2759"/>
<evidence type="ECO:0000256" key="5">
    <source>
        <dbReference type="ARBA" id="ARBA00023136"/>
    </source>
</evidence>
<organism evidence="8 9">
    <name type="scientific">Nannochloropsis salina CCMP1776</name>
    <dbReference type="NCBI Taxonomy" id="1027361"/>
    <lineage>
        <taxon>Eukaryota</taxon>
        <taxon>Sar</taxon>
        <taxon>Stramenopiles</taxon>
        <taxon>Ochrophyta</taxon>
        <taxon>Eustigmatophyceae</taxon>
        <taxon>Eustigmatales</taxon>
        <taxon>Monodopsidaceae</taxon>
        <taxon>Microchloropsis</taxon>
        <taxon>Microchloropsis salina</taxon>
    </lineage>
</organism>
<accession>A0A4D9DGU7</accession>
<evidence type="ECO:0000256" key="4">
    <source>
        <dbReference type="ARBA" id="ARBA00022737"/>
    </source>
</evidence>
<keyword evidence="3 6" id="KW-0812">Transmembrane</keyword>
<dbReference type="InterPro" id="IPR018108">
    <property type="entry name" value="MCP_transmembrane"/>
</dbReference>
<evidence type="ECO:0000256" key="2">
    <source>
        <dbReference type="ARBA" id="ARBA00022448"/>
    </source>
</evidence>
<evidence type="ECO:0000313" key="8">
    <source>
        <dbReference type="EMBL" id="TFJ88068.1"/>
    </source>
</evidence>
<keyword evidence="4" id="KW-0677">Repeat</keyword>
<gene>
    <name evidence="8" type="ORF">NSK_000422</name>
</gene>
<evidence type="ECO:0000313" key="9">
    <source>
        <dbReference type="Proteomes" id="UP000355283"/>
    </source>
</evidence>
<dbReference type="InterPro" id="IPR002067">
    <property type="entry name" value="MCP"/>
</dbReference>
<keyword evidence="2 7" id="KW-0813">Transport</keyword>
<evidence type="ECO:0000256" key="6">
    <source>
        <dbReference type="PROSITE-ProRule" id="PRU00282"/>
    </source>
</evidence>
<keyword evidence="9" id="KW-1185">Reference proteome</keyword>
<evidence type="ECO:0000256" key="7">
    <source>
        <dbReference type="RuleBase" id="RU000488"/>
    </source>
</evidence>
<feature type="repeat" description="Solcar" evidence="6">
    <location>
        <begin position="19"/>
        <end position="111"/>
    </location>
</feature>
<feature type="repeat" description="Solcar" evidence="6">
    <location>
        <begin position="120"/>
        <end position="208"/>
    </location>
</feature>
<evidence type="ECO:0000256" key="3">
    <source>
        <dbReference type="ARBA" id="ARBA00022692"/>
    </source>
</evidence>
<name>A0A4D9DGU7_9STRA</name>
<dbReference type="EMBL" id="SDOX01000002">
    <property type="protein sequence ID" value="TFJ88068.1"/>
    <property type="molecule type" value="Genomic_DNA"/>
</dbReference>
<dbReference type="Pfam" id="PF00153">
    <property type="entry name" value="Mito_carr"/>
    <property type="match status" value="3"/>
</dbReference>
<proteinExistence type="inferred from homology"/>
<dbReference type="PRINTS" id="PR00926">
    <property type="entry name" value="MITOCARRIER"/>
</dbReference>
<dbReference type="Proteomes" id="UP000355283">
    <property type="component" value="Unassembled WGS sequence"/>
</dbReference>
<reference evidence="8 9" key="1">
    <citation type="submission" date="2019-01" db="EMBL/GenBank/DDBJ databases">
        <title>Nuclear Genome Assembly of the Microalgal Biofuel strain Nannochloropsis salina CCMP1776.</title>
        <authorList>
            <person name="Hovde B."/>
        </authorList>
    </citation>
    <scope>NUCLEOTIDE SEQUENCE [LARGE SCALE GENOMIC DNA]</scope>
    <source>
        <strain evidence="8 9">CCMP1776</strain>
    </source>
</reference>
<dbReference type="SUPFAM" id="SSF103506">
    <property type="entry name" value="Mitochondrial carrier"/>
    <property type="match status" value="1"/>
</dbReference>
<sequence>MAEDTSSTPLDMSFLDAVPHTYRLLASGGIAGCVAKTMTAPLSRLTILFQVNSALHVGGRPQYANGLLSALRKVMREEGFLAFWKGNGTSVLHRFPYAGINFYSYEKFKEYLGDGSPRNETPFTRLIAGACAGGVACSACYPLDLIRTRLTIQDEGPGREYRSIGHAFRRIAASEGLGGLYRGLGTTLMVAVPNLAISYCIYGTMKEVIYHYKYPTRDVTEASEEEPHFLESLVCGATSGICSSLITYPMDVLRRRLQILGLHPGNHRPGETVGPWNELKTILKHEGPRGLYRGLLPELLKVTPMVGCTFTTYELMKDVLGV</sequence>
<dbReference type="PROSITE" id="PS50920">
    <property type="entry name" value="SOLCAR"/>
    <property type="match status" value="3"/>
</dbReference>
<dbReference type="GO" id="GO:0055085">
    <property type="term" value="P:transmembrane transport"/>
    <property type="evidence" value="ECO:0007669"/>
    <property type="project" value="InterPro"/>
</dbReference>
<dbReference type="Gene3D" id="1.50.40.10">
    <property type="entry name" value="Mitochondrial carrier domain"/>
    <property type="match status" value="1"/>
</dbReference>
<comment type="subcellular location">
    <subcellularLocation>
        <location evidence="1">Membrane</location>
        <topology evidence="1">Multi-pass membrane protein</topology>
    </subcellularLocation>
</comment>
<keyword evidence="5 6" id="KW-0472">Membrane</keyword>